<dbReference type="AlphaFoldDB" id="A0A4S8M8P0"/>
<gene>
    <name evidence="2" type="ORF">K435DRAFT_818849</name>
</gene>
<evidence type="ECO:0000313" key="2">
    <source>
        <dbReference type="EMBL" id="THU98550.1"/>
    </source>
</evidence>
<protein>
    <submittedName>
        <fullName evidence="2">Uncharacterized protein</fullName>
    </submittedName>
</protein>
<dbReference type="Pfam" id="PF18759">
    <property type="entry name" value="Plavaka"/>
    <property type="match status" value="1"/>
</dbReference>
<name>A0A4S8M8P0_DENBC</name>
<feature type="region of interest" description="Disordered" evidence="1">
    <location>
        <begin position="636"/>
        <end position="666"/>
    </location>
</feature>
<keyword evidence="3" id="KW-1185">Reference proteome</keyword>
<reference evidence="2 3" key="1">
    <citation type="journal article" date="2019" name="Nat. Ecol. Evol.">
        <title>Megaphylogeny resolves global patterns of mushroom evolution.</title>
        <authorList>
            <person name="Varga T."/>
            <person name="Krizsan K."/>
            <person name="Foldi C."/>
            <person name="Dima B."/>
            <person name="Sanchez-Garcia M."/>
            <person name="Sanchez-Ramirez S."/>
            <person name="Szollosi G.J."/>
            <person name="Szarkandi J.G."/>
            <person name="Papp V."/>
            <person name="Albert L."/>
            <person name="Andreopoulos W."/>
            <person name="Angelini C."/>
            <person name="Antonin V."/>
            <person name="Barry K.W."/>
            <person name="Bougher N.L."/>
            <person name="Buchanan P."/>
            <person name="Buyck B."/>
            <person name="Bense V."/>
            <person name="Catcheside P."/>
            <person name="Chovatia M."/>
            <person name="Cooper J."/>
            <person name="Damon W."/>
            <person name="Desjardin D."/>
            <person name="Finy P."/>
            <person name="Geml J."/>
            <person name="Haridas S."/>
            <person name="Hughes K."/>
            <person name="Justo A."/>
            <person name="Karasinski D."/>
            <person name="Kautmanova I."/>
            <person name="Kiss B."/>
            <person name="Kocsube S."/>
            <person name="Kotiranta H."/>
            <person name="LaButti K.M."/>
            <person name="Lechner B.E."/>
            <person name="Liimatainen K."/>
            <person name="Lipzen A."/>
            <person name="Lukacs Z."/>
            <person name="Mihaltcheva S."/>
            <person name="Morgado L.N."/>
            <person name="Niskanen T."/>
            <person name="Noordeloos M.E."/>
            <person name="Ohm R.A."/>
            <person name="Ortiz-Santana B."/>
            <person name="Ovrebo C."/>
            <person name="Racz N."/>
            <person name="Riley R."/>
            <person name="Savchenko A."/>
            <person name="Shiryaev A."/>
            <person name="Soop K."/>
            <person name="Spirin V."/>
            <person name="Szebenyi C."/>
            <person name="Tomsovsky M."/>
            <person name="Tulloss R.E."/>
            <person name="Uehling J."/>
            <person name="Grigoriev I.V."/>
            <person name="Vagvolgyi C."/>
            <person name="Papp T."/>
            <person name="Martin F.M."/>
            <person name="Miettinen O."/>
            <person name="Hibbett D.S."/>
            <person name="Nagy L.G."/>
        </authorList>
    </citation>
    <scope>NUCLEOTIDE SEQUENCE [LARGE SCALE GENOMIC DNA]</scope>
    <source>
        <strain evidence="2 3">CBS 962.96</strain>
    </source>
</reference>
<evidence type="ECO:0000313" key="3">
    <source>
        <dbReference type="Proteomes" id="UP000297245"/>
    </source>
</evidence>
<dbReference type="EMBL" id="ML179134">
    <property type="protein sequence ID" value="THU98550.1"/>
    <property type="molecule type" value="Genomic_DNA"/>
</dbReference>
<dbReference type="InterPro" id="IPR041078">
    <property type="entry name" value="Plavaka"/>
</dbReference>
<feature type="compositionally biased region" description="Polar residues" evidence="1">
    <location>
        <begin position="651"/>
        <end position="666"/>
    </location>
</feature>
<feature type="region of interest" description="Disordered" evidence="1">
    <location>
        <begin position="1"/>
        <end position="24"/>
    </location>
</feature>
<evidence type="ECO:0000256" key="1">
    <source>
        <dbReference type="SAM" id="MobiDB-lite"/>
    </source>
</evidence>
<organism evidence="2 3">
    <name type="scientific">Dendrothele bispora (strain CBS 962.96)</name>
    <dbReference type="NCBI Taxonomy" id="1314807"/>
    <lineage>
        <taxon>Eukaryota</taxon>
        <taxon>Fungi</taxon>
        <taxon>Dikarya</taxon>
        <taxon>Basidiomycota</taxon>
        <taxon>Agaricomycotina</taxon>
        <taxon>Agaricomycetes</taxon>
        <taxon>Agaricomycetidae</taxon>
        <taxon>Agaricales</taxon>
        <taxon>Agaricales incertae sedis</taxon>
        <taxon>Dendrothele</taxon>
    </lineage>
</organism>
<sequence>MLQDFNETAGCPSIPQAEPEDTGHSSDFFIRVETHPDANVPDKIIPLNSMDAAQDNPQPKPNPSPTYAYHPWAPFRSLADFEFTEIAVRSNLPKQVVDSQLHLLHNSWTKHSEITLNNHSDMMAVLTSARDLSTSFQTGSVTRTYRGKPYTFNFCFRDPWKWVISLATDPTLADLICWYPVRKYLHNGTNVMRLFDEPQTAERWWDIQDDLKKSGEHPHCFLPILIWLDKGNITKKVKLHPIIARASFLPSYIRNASGNGGGILLGYVPSVSHAVGFQDTLTEAEKAEHRVFKQQVYHGVLGVVFESFYKLAQVGECVTCADQVTRVLFSGIPYAALDGEEAWTYACTRAASANFPCPSCLVPQEKLSSITESFPLRTTDSMRNVLQEARAAPTATEKSHILKRSGLHDVDNFFWSLPNSDPYKAISYDTLHKDDQGKFGKHLFPVVQNVLEQEGLMGKMNQNMNSVPRWSNLKHFSQVMHLEYVDGRDMFHISKCIIPCLVQLLPKNSSLLHCIRSYARIRMMVDLDCISEDDLSRLEGYIARYQHFCELVSQEYGKSFKFPKQHDTSHIVSEIRKKGATHNYSTRPGESFHQEARLAYERTDRRNVDPQITRADERQEVVARIRLEIDESSKLDSLPAASSSTERKSQSKGVEQLNQHRSNTGKHWTLKGDAHRRWVSCLDLQATVPTTPGFKDLDRRLRKFLHTFVSPDLASDDCIELRQYNCLALRYVSSVDWSSQSDLLRSNPSFNGMSRYDCALLNTDSKNLEFVRLQLLLTCRLPSGSLHDVALVSRLRASAKWKPKTVWDGCIVYQEQKTTEFILLDYLIRGAHFISFYDIQQPNAYCLNDLVDGDWFIRAGN</sequence>
<accession>A0A4S8M8P0</accession>
<proteinExistence type="predicted"/>
<dbReference type="Proteomes" id="UP000297245">
    <property type="component" value="Unassembled WGS sequence"/>
</dbReference>
<dbReference type="OrthoDB" id="3239511at2759"/>